<gene>
    <name evidence="3" type="ORF">TCEB3V08_LOCUS12086</name>
</gene>
<evidence type="ECO:0000256" key="1">
    <source>
        <dbReference type="ARBA" id="ARBA00022460"/>
    </source>
</evidence>
<dbReference type="InterPro" id="IPR000618">
    <property type="entry name" value="Insect_cuticle"/>
</dbReference>
<organism evidence="3">
    <name type="scientific">Timema cristinae</name>
    <name type="common">Walking stick</name>
    <dbReference type="NCBI Taxonomy" id="61476"/>
    <lineage>
        <taxon>Eukaryota</taxon>
        <taxon>Metazoa</taxon>
        <taxon>Ecdysozoa</taxon>
        <taxon>Arthropoda</taxon>
        <taxon>Hexapoda</taxon>
        <taxon>Insecta</taxon>
        <taxon>Pterygota</taxon>
        <taxon>Neoptera</taxon>
        <taxon>Polyneoptera</taxon>
        <taxon>Phasmatodea</taxon>
        <taxon>Timematodea</taxon>
        <taxon>Timematoidea</taxon>
        <taxon>Timematidae</taxon>
        <taxon>Timema</taxon>
    </lineage>
</organism>
<accession>A0A7R9HB11</accession>
<dbReference type="PANTHER" id="PTHR10380:SF196">
    <property type="entry name" value="CUTICULAR PROTEIN 72EA"/>
    <property type="match status" value="1"/>
</dbReference>
<evidence type="ECO:0008006" key="4">
    <source>
        <dbReference type="Google" id="ProtNLM"/>
    </source>
</evidence>
<dbReference type="InterPro" id="IPR031311">
    <property type="entry name" value="CHIT_BIND_RR_consensus"/>
</dbReference>
<dbReference type="Pfam" id="PF00379">
    <property type="entry name" value="Chitin_bind_4"/>
    <property type="match status" value="2"/>
</dbReference>
<protein>
    <recommendedName>
        <fullName evidence="4">Cuticle protein 6</fullName>
    </recommendedName>
</protein>
<dbReference type="InterPro" id="IPR050468">
    <property type="entry name" value="Cuticle_Struct_Prot"/>
</dbReference>
<reference evidence="3" key="1">
    <citation type="submission" date="2020-11" db="EMBL/GenBank/DDBJ databases">
        <authorList>
            <person name="Tran Van P."/>
        </authorList>
    </citation>
    <scope>NUCLEOTIDE SEQUENCE</scope>
</reference>
<evidence type="ECO:0000256" key="2">
    <source>
        <dbReference type="PROSITE-ProRule" id="PRU00497"/>
    </source>
</evidence>
<dbReference type="AlphaFoldDB" id="A0A7R9HB11"/>
<dbReference type="EMBL" id="OC324641">
    <property type="protein sequence ID" value="CAD7414396.1"/>
    <property type="molecule type" value="Genomic_DNA"/>
</dbReference>
<dbReference type="GO" id="GO:0062129">
    <property type="term" value="C:chitin-based extracellular matrix"/>
    <property type="evidence" value="ECO:0007669"/>
    <property type="project" value="TreeGrafter"/>
</dbReference>
<evidence type="ECO:0000313" key="3">
    <source>
        <dbReference type="EMBL" id="CAD7414396.1"/>
    </source>
</evidence>
<dbReference type="PANTHER" id="PTHR10380">
    <property type="entry name" value="CUTICLE PROTEIN"/>
    <property type="match status" value="1"/>
</dbReference>
<proteinExistence type="predicted"/>
<sequence length="574" mass="57168">MSVVSPILLGPLVTVLNLLWEGGVCVKEGGVYLNTRWERAASEREVKIAFSCVLALAAATPGYLGSPLAASYAGPYAAGPYASGIYGAGIYGATPYAAAPLAAAVPHAASVSTQYHAQDELGQYSYGYSGGPSAKQETRTLDGVTRGGYSYIDAHGLVQSASYVSDPINGFRVAATNLPVGPSAPAPVHALPSVAVHSAGLAAPVITPSLVDPVAIAAGAPLPVGDTPEVIAAKIDHYNAHVEAKANLLGRKKRSPGYLHGGAAALAAPALVAGPAHSFGYSSVSAHASPLAVAGPVISSYAAPGISAYATHGPARSFAYNTVAAAPLAAPAVATYAAHAPTVVATPARSFGYSTVSAHASPLAVAGPVISSYAAPGISSYATHGPARSFAYNTVAAAPLAAPAVATYAAHAPTVVATPARSFGYSTVSAHASPLAVAGPVISSYAAPGISSYATHGPARSFAYNTVAAAPLAAPAVAAYAAGPVAVAHAAPAIATYATPVAAVGSSQYQAQDELGQYSYGYADGNSVKHESRAIDGTTHGAYSYVDGNGIVQSVKYHADALGFRAHGTNFPVA</sequence>
<name>A0A7R9HB11_TIMCR</name>
<dbReference type="PROSITE" id="PS00233">
    <property type="entry name" value="CHIT_BIND_RR_1"/>
    <property type="match status" value="1"/>
</dbReference>
<keyword evidence="1 2" id="KW-0193">Cuticle</keyword>
<dbReference type="GO" id="GO:0008010">
    <property type="term" value="F:structural constituent of chitin-based larval cuticle"/>
    <property type="evidence" value="ECO:0007669"/>
    <property type="project" value="TreeGrafter"/>
</dbReference>
<dbReference type="PROSITE" id="PS51155">
    <property type="entry name" value="CHIT_BIND_RR_2"/>
    <property type="match status" value="2"/>
</dbReference>